<gene>
    <name evidence="2" type="ORF">RMAR00112_LOCUS14799</name>
</gene>
<keyword evidence="1" id="KW-1133">Transmembrane helix</keyword>
<feature type="transmembrane region" description="Helical" evidence="1">
    <location>
        <begin position="398"/>
        <end position="419"/>
    </location>
</feature>
<evidence type="ECO:0008006" key="3">
    <source>
        <dbReference type="Google" id="ProtNLM"/>
    </source>
</evidence>
<evidence type="ECO:0000256" key="1">
    <source>
        <dbReference type="SAM" id="Phobius"/>
    </source>
</evidence>
<protein>
    <recommendedName>
        <fullName evidence="3">Iron-sulfur cluster biosynthesis family protein</fullName>
    </recommendedName>
</protein>
<keyword evidence="1" id="KW-0812">Transmembrane</keyword>
<organism evidence="2">
    <name type="scientific">Rhodosorus marinus</name>
    <dbReference type="NCBI Taxonomy" id="101924"/>
    <lineage>
        <taxon>Eukaryota</taxon>
        <taxon>Rhodophyta</taxon>
        <taxon>Stylonematophyceae</taxon>
        <taxon>Stylonematales</taxon>
        <taxon>Stylonemataceae</taxon>
        <taxon>Rhodosorus</taxon>
    </lineage>
</organism>
<sequence>MMGGSVLNPRSGNRPRPVQAFVSGGFRLQTSAAKGRRAACGVRSVRMSVMEKERMAQDFKDVDTRVIGALEKLGSRRLTVADVSSVSGTSVQETEKELLLLSQLTGGKLEVSDDGDIVYTFDSNVRATLMSNSLRASIREQFEKAWPVIFYLIRISFGAFLFISILTVFAAISIISSSSSDRDRGERRGDYYDSGPGFGMGFFRFDLFDFFFWSSFQNTYYGPAPPKNELNFLEAIFSFVFGDGDPNRGLEDKRWRAVAATIRANNGAVTAEQLAPLLDPPEEGIKNQSETNVDESYVIPALLRFQGRPEVTADGDIIYVFPEMSKSGLNVDMVRDTRGQYIEEDEWEFSKGTGTQKFFVVALAILNLTGVVTLGGLLGNPAALRGTSPGLIATMQGLFPLLTAYAATYFTIPVFRWMWQSSENVQIRFRNSVRKAAASVFVQPSEKLRRKEFAARQYATERSVIGDRNMSFSSDADVTPSDEDVLGQFDRKMSS</sequence>
<evidence type="ECO:0000313" key="2">
    <source>
        <dbReference type="EMBL" id="CAE0046820.1"/>
    </source>
</evidence>
<feature type="transmembrane region" description="Helical" evidence="1">
    <location>
        <begin position="148"/>
        <end position="175"/>
    </location>
</feature>
<dbReference type="AlphaFoldDB" id="A0A7S2ZR33"/>
<accession>A0A7S2ZR33</accession>
<proteinExistence type="predicted"/>
<feature type="transmembrane region" description="Helical" evidence="1">
    <location>
        <begin position="358"/>
        <end position="378"/>
    </location>
</feature>
<name>A0A7S2ZR33_9RHOD</name>
<keyword evidence="1" id="KW-0472">Membrane</keyword>
<dbReference type="PANTHER" id="PTHR47380">
    <property type="entry name" value="OS02G0533000 PROTEIN"/>
    <property type="match status" value="1"/>
</dbReference>
<dbReference type="EMBL" id="HBHW01019190">
    <property type="protein sequence ID" value="CAE0046820.1"/>
    <property type="molecule type" value="Transcribed_RNA"/>
</dbReference>
<reference evidence="2" key="1">
    <citation type="submission" date="2021-01" db="EMBL/GenBank/DDBJ databases">
        <authorList>
            <person name="Corre E."/>
            <person name="Pelletier E."/>
            <person name="Niang G."/>
            <person name="Scheremetjew M."/>
            <person name="Finn R."/>
            <person name="Kale V."/>
            <person name="Holt S."/>
            <person name="Cochrane G."/>
            <person name="Meng A."/>
            <person name="Brown T."/>
            <person name="Cohen L."/>
        </authorList>
    </citation>
    <scope>NUCLEOTIDE SEQUENCE</scope>
    <source>
        <strain evidence="2">CCMP 769</strain>
    </source>
</reference>
<dbReference type="InterPro" id="IPR044200">
    <property type="entry name" value="At5g03900-like"/>
</dbReference>
<dbReference type="PANTHER" id="PTHR47380:SF4">
    <property type="entry name" value="OS02G0533000 PROTEIN"/>
    <property type="match status" value="1"/>
</dbReference>